<dbReference type="AlphaFoldDB" id="A0AAW0M089"/>
<reference evidence="1 2" key="1">
    <citation type="journal article" date="2018" name="Sci. Data">
        <title>The draft genome sequence of cork oak.</title>
        <authorList>
            <person name="Ramos A.M."/>
            <person name="Usie A."/>
            <person name="Barbosa P."/>
            <person name="Barros P.M."/>
            <person name="Capote T."/>
            <person name="Chaves I."/>
            <person name="Simoes F."/>
            <person name="Abreu I."/>
            <person name="Carrasquinho I."/>
            <person name="Faro C."/>
            <person name="Guimaraes J.B."/>
            <person name="Mendonca D."/>
            <person name="Nobrega F."/>
            <person name="Rodrigues L."/>
            <person name="Saibo N.J.M."/>
            <person name="Varela M.C."/>
            <person name="Egas C."/>
            <person name="Matos J."/>
            <person name="Miguel C.M."/>
            <person name="Oliveira M.M."/>
            <person name="Ricardo C.P."/>
            <person name="Goncalves S."/>
        </authorList>
    </citation>
    <scope>NUCLEOTIDE SEQUENCE [LARGE SCALE GENOMIC DNA]</scope>
    <source>
        <strain evidence="2">cv. HL8</strain>
    </source>
</reference>
<evidence type="ECO:0000313" key="1">
    <source>
        <dbReference type="EMBL" id="KAK7856144.1"/>
    </source>
</evidence>
<gene>
    <name evidence="1" type="ORF">CFP56_024931</name>
</gene>
<accession>A0AAW0M089</accession>
<name>A0AAW0M089_QUESU</name>
<proteinExistence type="predicted"/>
<organism evidence="1 2">
    <name type="scientific">Quercus suber</name>
    <name type="common">Cork oak</name>
    <dbReference type="NCBI Taxonomy" id="58331"/>
    <lineage>
        <taxon>Eukaryota</taxon>
        <taxon>Viridiplantae</taxon>
        <taxon>Streptophyta</taxon>
        <taxon>Embryophyta</taxon>
        <taxon>Tracheophyta</taxon>
        <taxon>Spermatophyta</taxon>
        <taxon>Magnoliopsida</taxon>
        <taxon>eudicotyledons</taxon>
        <taxon>Gunneridae</taxon>
        <taxon>Pentapetalae</taxon>
        <taxon>rosids</taxon>
        <taxon>fabids</taxon>
        <taxon>Fagales</taxon>
        <taxon>Fagaceae</taxon>
        <taxon>Quercus</taxon>
    </lineage>
</organism>
<protein>
    <submittedName>
        <fullName evidence="1">Uncharacterized protein</fullName>
    </submittedName>
</protein>
<keyword evidence="2" id="KW-1185">Reference proteome</keyword>
<comment type="caution">
    <text evidence="1">The sequence shown here is derived from an EMBL/GenBank/DDBJ whole genome shotgun (WGS) entry which is preliminary data.</text>
</comment>
<sequence length="77" mass="9248">MEAILLCQMSFTLQLFSQTCIPRWRKTSRSMEYQDEDLNTYYKSPMKYLNEGFFFNNLKPLILMRLTYSLSPFLATK</sequence>
<dbReference type="EMBL" id="PKMF04000039">
    <property type="protein sequence ID" value="KAK7856144.1"/>
    <property type="molecule type" value="Genomic_DNA"/>
</dbReference>
<evidence type="ECO:0000313" key="2">
    <source>
        <dbReference type="Proteomes" id="UP000237347"/>
    </source>
</evidence>
<dbReference type="Proteomes" id="UP000237347">
    <property type="component" value="Unassembled WGS sequence"/>
</dbReference>